<reference evidence="3" key="2">
    <citation type="submission" date="2020-09" db="EMBL/GenBank/DDBJ databases">
        <authorList>
            <person name="Sun Q."/>
            <person name="Zhou Y."/>
        </authorList>
    </citation>
    <scope>NUCLEOTIDE SEQUENCE</scope>
    <source>
        <strain evidence="3">CGMCC 4.5737</strain>
    </source>
</reference>
<evidence type="ECO:0000256" key="1">
    <source>
        <dbReference type="SAM" id="MobiDB-lite"/>
    </source>
</evidence>
<dbReference type="PROSITE" id="PS51257">
    <property type="entry name" value="PROKAR_LIPOPROTEIN"/>
    <property type="match status" value="1"/>
</dbReference>
<comment type="caution">
    <text evidence="3">The sequence shown here is derived from an EMBL/GenBank/DDBJ whole genome shotgun (WGS) entry which is preliminary data.</text>
</comment>
<dbReference type="AlphaFoldDB" id="A0A8J3CBA7"/>
<feature type="chain" id="PRO_5038612460" description="DUF3558 domain-containing protein" evidence="2">
    <location>
        <begin position="21"/>
        <end position="189"/>
    </location>
</feature>
<evidence type="ECO:0008006" key="5">
    <source>
        <dbReference type="Google" id="ProtNLM"/>
    </source>
</evidence>
<dbReference type="Proteomes" id="UP000637578">
    <property type="component" value="Unassembled WGS sequence"/>
</dbReference>
<dbReference type="Pfam" id="PF12079">
    <property type="entry name" value="DUF3558"/>
    <property type="match status" value="1"/>
</dbReference>
<feature type="region of interest" description="Disordered" evidence="1">
    <location>
        <begin position="152"/>
        <end position="174"/>
    </location>
</feature>
<proteinExistence type="predicted"/>
<feature type="compositionally biased region" description="Low complexity" evidence="1">
    <location>
        <begin position="153"/>
        <end position="162"/>
    </location>
</feature>
<keyword evidence="2" id="KW-0732">Signal</keyword>
<reference evidence="3" key="1">
    <citation type="journal article" date="2014" name="Int. J. Syst. Evol. Microbiol.">
        <title>Complete genome sequence of Corynebacterium casei LMG S-19264T (=DSM 44701T), isolated from a smear-ripened cheese.</title>
        <authorList>
            <consortium name="US DOE Joint Genome Institute (JGI-PGF)"/>
            <person name="Walter F."/>
            <person name="Albersmeier A."/>
            <person name="Kalinowski J."/>
            <person name="Ruckert C."/>
        </authorList>
    </citation>
    <scope>NUCLEOTIDE SEQUENCE</scope>
    <source>
        <strain evidence="3">CGMCC 4.5737</strain>
    </source>
</reference>
<sequence>MTRWLGLFAAVLFVSGCATGVVGAPAPGSGDGTPGATRPRELRLDGVDPCSVLTADQLGRLGMDRPPAGRAGQEFESAACTFRGEGPAVVGVVLSTTRGLAAVGPDQLRGTRRELTVEGYPAVEVRIPDADRTEVCTLSVDVATGQMLDVVSRTEPTSTEPTSPRPDDDERCRRANEVTRMVLGNLPAK</sequence>
<feature type="compositionally biased region" description="Basic and acidic residues" evidence="1">
    <location>
        <begin position="165"/>
        <end position="174"/>
    </location>
</feature>
<evidence type="ECO:0000256" key="2">
    <source>
        <dbReference type="SAM" id="SignalP"/>
    </source>
</evidence>
<evidence type="ECO:0000313" key="3">
    <source>
        <dbReference type="EMBL" id="GGM40963.1"/>
    </source>
</evidence>
<dbReference type="EMBL" id="BMMK01000003">
    <property type="protein sequence ID" value="GGM40963.1"/>
    <property type="molecule type" value="Genomic_DNA"/>
</dbReference>
<feature type="signal peptide" evidence="2">
    <location>
        <begin position="1"/>
        <end position="20"/>
    </location>
</feature>
<name>A0A8J3CBA7_9PSEU</name>
<gene>
    <name evidence="3" type="ORF">GCM10012275_09930</name>
</gene>
<keyword evidence="4" id="KW-1185">Reference proteome</keyword>
<organism evidence="3 4">
    <name type="scientific">Longimycelium tulufanense</name>
    <dbReference type="NCBI Taxonomy" id="907463"/>
    <lineage>
        <taxon>Bacteria</taxon>
        <taxon>Bacillati</taxon>
        <taxon>Actinomycetota</taxon>
        <taxon>Actinomycetes</taxon>
        <taxon>Pseudonocardiales</taxon>
        <taxon>Pseudonocardiaceae</taxon>
        <taxon>Longimycelium</taxon>
    </lineage>
</organism>
<evidence type="ECO:0000313" key="4">
    <source>
        <dbReference type="Proteomes" id="UP000637578"/>
    </source>
</evidence>
<dbReference type="RefSeq" id="WP_189054382.1">
    <property type="nucleotide sequence ID" value="NZ_BMMK01000003.1"/>
</dbReference>
<accession>A0A8J3CBA7</accession>
<protein>
    <recommendedName>
        <fullName evidence="5">DUF3558 domain-containing protein</fullName>
    </recommendedName>
</protein>
<dbReference type="InterPro" id="IPR024520">
    <property type="entry name" value="DUF3558"/>
</dbReference>